<gene>
    <name evidence="2" type="ORF">EJ08DRAFT_477452</name>
</gene>
<evidence type="ECO:0000313" key="3">
    <source>
        <dbReference type="Proteomes" id="UP000800235"/>
    </source>
</evidence>
<organism evidence="2 3">
    <name type="scientific">Tothia fuscella</name>
    <dbReference type="NCBI Taxonomy" id="1048955"/>
    <lineage>
        <taxon>Eukaryota</taxon>
        <taxon>Fungi</taxon>
        <taxon>Dikarya</taxon>
        <taxon>Ascomycota</taxon>
        <taxon>Pezizomycotina</taxon>
        <taxon>Dothideomycetes</taxon>
        <taxon>Pleosporomycetidae</taxon>
        <taxon>Venturiales</taxon>
        <taxon>Cylindrosympodiaceae</taxon>
        <taxon>Tothia</taxon>
    </lineage>
</organism>
<feature type="region of interest" description="Disordered" evidence="1">
    <location>
        <begin position="1"/>
        <end position="57"/>
    </location>
</feature>
<feature type="compositionally biased region" description="Basic and acidic residues" evidence="1">
    <location>
        <begin position="169"/>
        <end position="185"/>
    </location>
</feature>
<feature type="compositionally biased region" description="Polar residues" evidence="1">
    <location>
        <begin position="157"/>
        <end position="167"/>
    </location>
</feature>
<evidence type="ECO:0000313" key="2">
    <source>
        <dbReference type="EMBL" id="KAF2422614.1"/>
    </source>
</evidence>
<reference evidence="2" key="1">
    <citation type="journal article" date="2020" name="Stud. Mycol.">
        <title>101 Dothideomycetes genomes: a test case for predicting lifestyles and emergence of pathogens.</title>
        <authorList>
            <person name="Haridas S."/>
            <person name="Albert R."/>
            <person name="Binder M."/>
            <person name="Bloem J."/>
            <person name="Labutti K."/>
            <person name="Salamov A."/>
            <person name="Andreopoulos B."/>
            <person name="Baker S."/>
            <person name="Barry K."/>
            <person name="Bills G."/>
            <person name="Bluhm B."/>
            <person name="Cannon C."/>
            <person name="Castanera R."/>
            <person name="Culley D."/>
            <person name="Daum C."/>
            <person name="Ezra D."/>
            <person name="Gonzalez J."/>
            <person name="Henrissat B."/>
            <person name="Kuo A."/>
            <person name="Liang C."/>
            <person name="Lipzen A."/>
            <person name="Lutzoni F."/>
            <person name="Magnuson J."/>
            <person name="Mondo S."/>
            <person name="Nolan M."/>
            <person name="Ohm R."/>
            <person name="Pangilinan J."/>
            <person name="Park H.-J."/>
            <person name="Ramirez L."/>
            <person name="Alfaro M."/>
            <person name="Sun H."/>
            <person name="Tritt A."/>
            <person name="Yoshinaga Y."/>
            <person name="Zwiers L.-H."/>
            <person name="Turgeon B."/>
            <person name="Goodwin S."/>
            <person name="Spatafora J."/>
            <person name="Crous P."/>
            <person name="Grigoriev I."/>
        </authorList>
    </citation>
    <scope>NUCLEOTIDE SEQUENCE</scope>
    <source>
        <strain evidence="2">CBS 130266</strain>
    </source>
</reference>
<dbReference type="AlphaFoldDB" id="A0A9P4NIR2"/>
<dbReference type="EMBL" id="MU007089">
    <property type="protein sequence ID" value="KAF2422614.1"/>
    <property type="molecule type" value="Genomic_DNA"/>
</dbReference>
<comment type="caution">
    <text evidence="2">The sequence shown here is derived from an EMBL/GenBank/DDBJ whole genome shotgun (WGS) entry which is preliminary data.</text>
</comment>
<feature type="compositionally biased region" description="Basic and acidic residues" evidence="1">
    <location>
        <begin position="1"/>
        <end position="10"/>
    </location>
</feature>
<keyword evidence="3" id="KW-1185">Reference proteome</keyword>
<feature type="compositionally biased region" description="Acidic residues" evidence="1">
    <location>
        <begin position="36"/>
        <end position="47"/>
    </location>
</feature>
<sequence length="185" mass="21370">MFQEDFRQRIYPDPYQGRGSTSFSISHRRHQNQQQYEEDEEEDDTFDAFDPPTGVPKYWSESFNAALPPVQLTRPSRMNKFINPATEASSTISFSLDGKTSINQSQGNTKPSFRENMRNIAESIERLQSEDEAARSSSPNLERRATRSYTRVCMPVTEQQDLQTMISASKDESPEHYRERTDNAQ</sequence>
<proteinExistence type="predicted"/>
<feature type="compositionally biased region" description="Basic and acidic residues" evidence="1">
    <location>
        <begin position="125"/>
        <end position="134"/>
    </location>
</feature>
<evidence type="ECO:0000256" key="1">
    <source>
        <dbReference type="SAM" id="MobiDB-lite"/>
    </source>
</evidence>
<dbReference type="Proteomes" id="UP000800235">
    <property type="component" value="Unassembled WGS sequence"/>
</dbReference>
<accession>A0A9P4NIR2</accession>
<protein>
    <submittedName>
        <fullName evidence="2">Uncharacterized protein</fullName>
    </submittedName>
</protein>
<name>A0A9P4NIR2_9PEZI</name>
<feature type="region of interest" description="Disordered" evidence="1">
    <location>
        <begin position="125"/>
        <end position="185"/>
    </location>
</feature>